<protein>
    <submittedName>
        <fullName evidence="2">Uncharacterized protein</fullName>
    </submittedName>
</protein>
<reference evidence="2" key="1">
    <citation type="submission" date="2020-04" db="EMBL/GenBank/DDBJ databases">
        <authorList>
            <person name="Chiriac C."/>
            <person name="Salcher M."/>
            <person name="Ghai R."/>
            <person name="Kavagutti S V."/>
        </authorList>
    </citation>
    <scope>NUCLEOTIDE SEQUENCE</scope>
</reference>
<sequence>MRFMFLAAMTLCEAAGDDGTGGNAGGGGGGPVPAPTQEEGEIKFTSKQLDARLKRATSAELKDLFGTDDRDAIKTQWQKAKDLEAAEEERKRLQMSEIERYQVDLAKEKEASARTAAELAEVKFTQHITENCATLGIKSLKYARFLVSEAAEELPDGQQLDVTKFLTERLADPQHAAALGIVQAPPVVTPKGVSTSPEPAGGTPPVPSAAPLVPTSGKTVAQMNKSEFNAHLANLGVGAAGT</sequence>
<proteinExistence type="predicted"/>
<feature type="region of interest" description="Disordered" evidence="1">
    <location>
        <begin position="19"/>
        <end position="40"/>
    </location>
</feature>
<name>A0A6J5N748_9CAUD</name>
<accession>A0A6J5N748</accession>
<gene>
    <name evidence="2" type="ORF">UFOVP650_47</name>
</gene>
<dbReference type="EMBL" id="LR796623">
    <property type="protein sequence ID" value="CAB4154909.1"/>
    <property type="molecule type" value="Genomic_DNA"/>
</dbReference>
<feature type="compositionally biased region" description="Gly residues" evidence="1">
    <location>
        <begin position="19"/>
        <end position="31"/>
    </location>
</feature>
<evidence type="ECO:0000313" key="2">
    <source>
        <dbReference type="EMBL" id="CAB4154909.1"/>
    </source>
</evidence>
<feature type="region of interest" description="Disordered" evidence="1">
    <location>
        <begin position="190"/>
        <end position="216"/>
    </location>
</feature>
<organism evidence="2">
    <name type="scientific">uncultured Caudovirales phage</name>
    <dbReference type="NCBI Taxonomy" id="2100421"/>
    <lineage>
        <taxon>Viruses</taxon>
        <taxon>Duplodnaviria</taxon>
        <taxon>Heunggongvirae</taxon>
        <taxon>Uroviricota</taxon>
        <taxon>Caudoviricetes</taxon>
        <taxon>Peduoviridae</taxon>
        <taxon>Maltschvirus</taxon>
        <taxon>Maltschvirus maltsch</taxon>
    </lineage>
</organism>
<evidence type="ECO:0000256" key="1">
    <source>
        <dbReference type="SAM" id="MobiDB-lite"/>
    </source>
</evidence>